<sequence>MECRSCRTFWKRGMIWKMEQNCFEIDFFCILIFFECIELKLGQKENYDTNIPKIQLNISIIVREIANSNCKIKISLCLKMRARPQWKINNQPAKVQNLVMVFNFLSSPGLTKIEMLKKSIFKFSHFSVHRTTGEEEEKQIIIIQG</sequence>
<gene>
    <name evidence="1" type="ORF">ECRASSUSDP1_LOCUS18254</name>
</gene>
<name>A0AAD1XQC4_EUPCR</name>
<protein>
    <submittedName>
        <fullName evidence="1">Uncharacterized protein</fullName>
    </submittedName>
</protein>
<evidence type="ECO:0000313" key="2">
    <source>
        <dbReference type="Proteomes" id="UP001295684"/>
    </source>
</evidence>
<dbReference type="EMBL" id="CAMPGE010018463">
    <property type="protein sequence ID" value="CAI2376877.1"/>
    <property type="molecule type" value="Genomic_DNA"/>
</dbReference>
<dbReference type="Proteomes" id="UP001295684">
    <property type="component" value="Unassembled WGS sequence"/>
</dbReference>
<reference evidence="1" key="1">
    <citation type="submission" date="2023-07" db="EMBL/GenBank/DDBJ databases">
        <authorList>
            <consortium name="AG Swart"/>
            <person name="Singh M."/>
            <person name="Singh A."/>
            <person name="Seah K."/>
            <person name="Emmerich C."/>
        </authorList>
    </citation>
    <scope>NUCLEOTIDE SEQUENCE</scope>
    <source>
        <strain evidence="1">DP1</strain>
    </source>
</reference>
<keyword evidence="2" id="KW-1185">Reference proteome</keyword>
<organism evidence="1 2">
    <name type="scientific">Euplotes crassus</name>
    <dbReference type="NCBI Taxonomy" id="5936"/>
    <lineage>
        <taxon>Eukaryota</taxon>
        <taxon>Sar</taxon>
        <taxon>Alveolata</taxon>
        <taxon>Ciliophora</taxon>
        <taxon>Intramacronucleata</taxon>
        <taxon>Spirotrichea</taxon>
        <taxon>Hypotrichia</taxon>
        <taxon>Euplotida</taxon>
        <taxon>Euplotidae</taxon>
        <taxon>Moneuplotes</taxon>
    </lineage>
</organism>
<dbReference type="AlphaFoldDB" id="A0AAD1XQC4"/>
<accession>A0AAD1XQC4</accession>
<evidence type="ECO:0000313" key="1">
    <source>
        <dbReference type="EMBL" id="CAI2376877.1"/>
    </source>
</evidence>
<proteinExistence type="predicted"/>
<comment type="caution">
    <text evidence="1">The sequence shown here is derived from an EMBL/GenBank/DDBJ whole genome shotgun (WGS) entry which is preliminary data.</text>
</comment>